<keyword evidence="8" id="KW-0378">Hydrolase</keyword>
<protein>
    <recommendedName>
        <fullName evidence="2">sucrose-phosphate synthase</fullName>
        <ecNumber evidence="2">2.4.1.14</ecNumber>
    </recommendedName>
</protein>
<organism evidence="8 9">
    <name type="scientific">Chromatium okenii</name>
    <dbReference type="NCBI Taxonomy" id="61644"/>
    <lineage>
        <taxon>Bacteria</taxon>
        <taxon>Pseudomonadati</taxon>
        <taxon>Pseudomonadota</taxon>
        <taxon>Gammaproteobacteria</taxon>
        <taxon>Chromatiales</taxon>
        <taxon>Chromatiaceae</taxon>
        <taxon>Chromatium</taxon>
    </lineage>
</organism>
<accession>A0A2S7XTR4</accession>
<gene>
    <name evidence="8" type="ORF">CXB77_03980</name>
</gene>
<dbReference type="Gene3D" id="3.40.50.2000">
    <property type="entry name" value="Glycogen Phosphorylase B"/>
    <property type="match status" value="2"/>
</dbReference>
<name>A0A2S7XTR4_9GAMM</name>
<reference evidence="8 9" key="1">
    <citation type="submission" date="2018-01" db="EMBL/GenBank/DDBJ databases">
        <title>The complete genome sequence of Chromatium okenii LaCa, a purple sulfur bacterium with a turbulent life.</title>
        <authorList>
            <person name="Luedin S.M."/>
            <person name="Liechti N."/>
            <person name="Storelli N."/>
            <person name="Danza F."/>
            <person name="Wittwer M."/>
            <person name="Pothier J.F."/>
            <person name="Tonolla M.A."/>
        </authorList>
    </citation>
    <scope>NUCLEOTIDE SEQUENCE [LARGE SCALE GENOMIC DNA]</scope>
    <source>
        <strain evidence="8 9">LaCa</strain>
    </source>
</reference>
<keyword evidence="3" id="KW-0328">Glycosyltransferase</keyword>
<evidence type="ECO:0000256" key="5">
    <source>
        <dbReference type="ARBA" id="ARBA00047471"/>
    </source>
</evidence>
<dbReference type="InterPro" id="IPR036412">
    <property type="entry name" value="HAD-like_sf"/>
</dbReference>
<comment type="similarity">
    <text evidence="1">Belongs to the glycosyltransferase 1 family.</text>
</comment>
<evidence type="ECO:0000256" key="3">
    <source>
        <dbReference type="ARBA" id="ARBA00022676"/>
    </source>
</evidence>
<dbReference type="EC" id="2.4.1.14" evidence="2"/>
<dbReference type="Gene3D" id="3.40.50.1000">
    <property type="entry name" value="HAD superfamily/HAD-like"/>
    <property type="match status" value="1"/>
</dbReference>
<dbReference type="Pfam" id="PF05116">
    <property type="entry name" value="S6PP"/>
    <property type="match status" value="1"/>
</dbReference>
<dbReference type="PANTHER" id="PTHR46039">
    <property type="entry name" value="SUCROSE-PHOSPHATE SYNTHASE 3-RELATED"/>
    <property type="match status" value="1"/>
</dbReference>
<dbReference type="InterPro" id="IPR044161">
    <property type="entry name" value="SPS"/>
</dbReference>
<sequence>MVTRCIIDSAVSTDYSELIEVLTDKVRIIRIEAGPEGYIQKELLWDHLDSFVDRLTAFLHEQKRWPTIIHSHYADAGYVGVKLSNLIGAPLVHTGHSLGRDKRQRLLAMGLESDQIDTQYNMLRRIDAEETVLASAELIITSAYNEIEEQYSLYDYYLPERMKVIPPGTDLQQFYPPSPHDPPIAFAAEVARFLDDPDKPLILALSRADQRKNILAVLEAYGSNSRLRELANVLIVAGNRDDIRDLDEGARTVLTDILITLDAYDLYGQVALPKHHSANEVAEIYRLTARSGGVFINPAVTEPFGLTLLEAAASGLPVVATENGGPVDIIGNCHNGLLVDPLDHHAIATALLRILEDRALWQRYAAQGLAGVRQHYAWAAHAATYRACIAPLADHHETIPGTPPMRRSLVYSDRALFTDLDRSLLGDDEGLAQLVALMRRHKRCANFGIVTGRRRDSVLTELKRYAIPVPDVLITSSGTEIHYTSRLVRDDYWEDHIDHLWKPKAVRQALATISGLTLQPKSEQSRFKISYHYDSNIAPPLDDLAAYLRTRELSVNLTCAFGQFLDVVPIRASKGLAVRYVTHRFGIPLGQVLVVGSSGADEDMLRGNTLAVVLDNGREELAYLSDLERIYFAKQGFAQGILEAIAHYDFFHTCSVPAPQP</sequence>
<dbReference type="OrthoDB" id="7847955at2"/>
<feature type="domain" description="Sucrose phosphatase-like" evidence="7">
    <location>
        <begin position="414"/>
        <end position="649"/>
    </location>
</feature>
<proteinExistence type="inferred from homology"/>
<evidence type="ECO:0000259" key="6">
    <source>
        <dbReference type="Pfam" id="PF00534"/>
    </source>
</evidence>
<evidence type="ECO:0000313" key="8">
    <source>
        <dbReference type="EMBL" id="PQJ97134.1"/>
    </source>
</evidence>
<dbReference type="GO" id="GO:0016791">
    <property type="term" value="F:phosphatase activity"/>
    <property type="evidence" value="ECO:0007669"/>
    <property type="project" value="UniProtKB-ARBA"/>
</dbReference>
<dbReference type="NCBIfam" id="TIGR02471">
    <property type="entry name" value="sucr_syn_bact_C"/>
    <property type="match status" value="1"/>
</dbReference>
<dbReference type="PANTHER" id="PTHR46039:SF5">
    <property type="entry name" value="SUCROSE-PHOSPHATE SYNTHASE 3-RELATED"/>
    <property type="match status" value="1"/>
</dbReference>
<dbReference type="InterPro" id="IPR023214">
    <property type="entry name" value="HAD_sf"/>
</dbReference>
<dbReference type="SUPFAM" id="SSF56784">
    <property type="entry name" value="HAD-like"/>
    <property type="match status" value="1"/>
</dbReference>
<dbReference type="InterPro" id="IPR012821">
    <property type="entry name" value="Sucrose_P_synth_Pase-like_dom"/>
</dbReference>
<dbReference type="Proteomes" id="UP000239936">
    <property type="component" value="Unassembled WGS sequence"/>
</dbReference>
<dbReference type="InterPro" id="IPR006380">
    <property type="entry name" value="SPP-like_dom"/>
</dbReference>
<dbReference type="Gene3D" id="3.90.1070.10">
    <property type="match status" value="1"/>
</dbReference>
<dbReference type="SUPFAM" id="SSF53756">
    <property type="entry name" value="UDP-Glycosyltransferase/glycogen phosphorylase"/>
    <property type="match status" value="1"/>
</dbReference>
<evidence type="ECO:0000313" key="9">
    <source>
        <dbReference type="Proteomes" id="UP000239936"/>
    </source>
</evidence>
<dbReference type="AlphaFoldDB" id="A0A2S7XTR4"/>
<comment type="catalytic activity">
    <reaction evidence="5">
        <text>beta-D-fructose 6-phosphate + UDP-alpha-D-glucose = sucrose 6(F)-phosphate + UDP + H(+)</text>
        <dbReference type="Rhea" id="RHEA:22172"/>
        <dbReference type="ChEBI" id="CHEBI:15378"/>
        <dbReference type="ChEBI" id="CHEBI:57634"/>
        <dbReference type="ChEBI" id="CHEBI:57723"/>
        <dbReference type="ChEBI" id="CHEBI:58223"/>
        <dbReference type="ChEBI" id="CHEBI:58885"/>
        <dbReference type="EC" id="2.4.1.14"/>
    </reaction>
</comment>
<feature type="domain" description="Glycosyl transferase family 1" evidence="6">
    <location>
        <begin position="196"/>
        <end position="365"/>
    </location>
</feature>
<dbReference type="GO" id="GO:0000287">
    <property type="term" value="F:magnesium ion binding"/>
    <property type="evidence" value="ECO:0007669"/>
    <property type="project" value="UniProtKB-ARBA"/>
</dbReference>
<dbReference type="EMBL" id="PPGH01000018">
    <property type="protein sequence ID" value="PQJ97134.1"/>
    <property type="molecule type" value="Genomic_DNA"/>
</dbReference>
<dbReference type="GO" id="GO:0046524">
    <property type="term" value="F:sucrose-phosphate synthase activity"/>
    <property type="evidence" value="ECO:0007669"/>
    <property type="project" value="UniProtKB-EC"/>
</dbReference>
<comment type="caution">
    <text evidence="8">The sequence shown here is derived from an EMBL/GenBank/DDBJ whole genome shotgun (WGS) entry which is preliminary data.</text>
</comment>
<dbReference type="NCBIfam" id="TIGR01484">
    <property type="entry name" value="HAD-SF-IIB"/>
    <property type="match status" value="1"/>
</dbReference>
<dbReference type="InterPro" id="IPR001296">
    <property type="entry name" value="Glyco_trans_1"/>
</dbReference>
<evidence type="ECO:0000256" key="4">
    <source>
        <dbReference type="ARBA" id="ARBA00022679"/>
    </source>
</evidence>
<dbReference type="InterPro" id="IPR006379">
    <property type="entry name" value="HAD-SF_hydro_IIB"/>
</dbReference>
<evidence type="ECO:0000256" key="1">
    <source>
        <dbReference type="ARBA" id="ARBA00006530"/>
    </source>
</evidence>
<evidence type="ECO:0000256" key="2">
    <source>
        <dbReference type="ARBA" id="ARBA00012536"/>
    </source>
</evidence>
<keyword evidence="4" id="KW-0808">Transferase</keyword>
<dbReference type="Pfam" id="PF00534">
    <property type="entry name" value="Glycos_transf_1"/>
    <property type="match status" value="1"/>
</dbReference>
<evidence type="ECO:0000259" key="7">
    <source>
        <dbReference type="Pfam" id="PF05116"/>
    </source>
</evidence>
<keyword evidence="9" id="KW-1185">Reference proteome</keyword>